<name>A0A5S9MG14_BACIA</name>
<dbReference type="AlphaFoldDB" id="A0A5S9MG14"/>
<evidence type="ECO:0000313" key="1">
    <source>
        <dbReference type="EMBL" id="BBP91988.1"/>
    </source>
</evidence>
<protein>
    <submittedName>
        <fullName evidence="1">Uncharacterized protein</fullName>
    </submittedName>
</protein>
<accession>A0A5S9MG14</accession>
<proteinExistence type="predicted"/>
<evidence type="ECO:0000313" key="2">
    <source>
        <dbReference type="Proteomes" id="UP000464658"/>
    </source>
</evidence>
<gene>
    <name evidence="1" type="ORF">BsIDN1_56060</name>
</gene>
<dbReference type="Proteomes" id="UP000464658">
    <property type="component" value="Chromosome"/>
</dbReference>
<dbReference type="EMBL" id="AP021906">
    <property type="protein sequence ID" value="BBP91988.1"/>
    <property type="molecule type" value="Genomic_DNA"/>
</dbReference>
<sequence>MSKTKEVKKKGIYHINTKQNIWNCKQKKINGQNAMMFIMTKNFKTDPCSVSLYFRIPLIITLNDMIIEAKKKNKRFKLGMYLANAESIGTNNSITRLIIGRLYKKRIVF</sequence>
<organism evidence="1 2">
    <name type="scientific">Bacillus safensis</name>
    <dbReference type="NCBI Taxonomy" id="561879"/>
    <lineage>
        <taxon>Bacteria</taxon>
        <taxon>Bacillati</taxon>
        <taxon>Bacillota</taxon>
        <taxon>Bacilli</taxon>
        <taxon>Bacillales</taxon>
        <taxon>Bacillaceae</taxon>
        <taxon>Bacillus</taxon>
    </lineage>
</organism>
<reference evidence="1 2" key="1">
    <citation type="submission" date="2019-12" db="EMBL/GenBank/DDBJ databases">
        <title>Full genome sequence of a Bacillus safensis strain isolated from commercially available natto in Indonesia.</title>
        <authorList>
            <person name="Yoshida M."/>
            <person name="Uomi M."/>
            <person name="Waturangi D."/>
            <person name="Ekaputri J.J."/>
            <person name="Setiamarga D.H.E."/>
        </authorList>
    </citation>
    <scope>NUCLEOTIDE SEQUENCE [LARGE SCALE GENOMIC DNA]</scope>
    <source>
        <strain evidence="1 2">IDN1</strain>
    </source>
</reference>